<comment type="function">
    <text evidence="6">Together with LptD, is involved in the assembly of lipopolysaccharide (LPS) at the surface of the outer membrane. Required for the proper assembly of LptD. Binds LPS and may serve as the LPS recognition site at the outer membrane.</text>
</comment>
<evidence type="ECO:0000256" key="5">
    <source>
        <dbReference type="ARBA" id="ARBA00023288"/>
    </source>
</evidence>
<dbReference type="InterPro" id="IPR007485">
    <property type="entry name" value="LPS_assembly_LptE"/>
</dbReference>
<evidence type="ECO:0000256" key="1">
    <source>
        <dbReference type="ARBA" id="ARBA00022729"/>
    </source>
</evidence>
<keyword evidence="3" id="KW-0564">Palmitate</keyword>
<evidence type="ECO:0000256" key="2">
    <source>
        <dbReference type="ARBA" id="ARBA00023136"/>
    </source>
</evidence>
<sequence>MKKIPLRIIILVFAFTIINCGWHLRGVPKNFPPGSTIYIFSENPRSDIADELSRLLHNSGVAIAPSPMDADYVLTIHTETERKLTVAVDSEGRASEYELITSVIYSIRTGSGETLLNKAQADVYRALVWDVSEIVSKGEEERLLRAEMRRELIGRIIDRLRRVDANAPLEDKSY</sequence>
<comment type="similarity">
    <text evidence="6">Belongs to the LptE lipoprotein family.</text>
</comment>
<dbReference type="RefSeq" id="WP_301417212.1">
    <property type="nucleotide sequence ID" value="NZ_CP098023.1"/>
</dbReference>
<evidence type="ECO:0000256" key="3">
    <source>
        <dbReference type="ARBA" id="ARBA00023139"/>
    </source>
</evidence>
<keyword evidence="1" id="KW-0732">Signal</keyword>
<evidence type="ECO:0000256" key="4">
    <source>
        <dbReference type="ARBA" id="ARBA00023237"/>
    </source>
</evidence>
<protein>
    <recommendedName>
        <fullName evidence="6">LPS-assembly lipoprotein LptE</fullName>
    </recommendedName>
</protein>
<dbReference type="PANTHER" id="PTHR38098:SF1">
    <property type="entry name" value="LPS-ASSEMBLY LIPOPROTEIN LPTE"/>
    <property type="match status" value="1"/>
</dbReference>
<evidence type="ECO:0000256" key="6">
    <source>
        <dbReference type="HAMAP-Rule" id="MF_01186"/>
    </source>
</evidence>
<keyword evidence="8" id="KW-1185">Reference proteome</keyword>
<gene>
    <name evidence="6 7" type="primary">lptE</name>
    <name evidence="7" type="ORF">M8T91_04435</name>
</gene>
<dbReference type="Proteomes" id="UP001321520">
    <property type="component" value="Chromosome"/>
</dbReference>
<dbReference type="EMBL" id="CP098023">
    <property type="protein sequence ID" value="WKD50682.1"/>
    <property type="molecule type" value="Genomic_DNA"/>
</dbReference>
<name>A0ABY9EDG2_9GAMM</name>
<evidence type="ECO:0000313" key="7">
    <source>
        <dbReference type="EMBL" id="WKD50682.1"/>
    </source>
</evidence>
<dbReference type="HAMAP" id="MF_01186">
    <property type="entry name" value="LPS_assembly_LptE"/>
    <property type="match status" value="1"/>
</dbReference>
<keyword evidence="5 7" id="KW-0449">Lipoprotein</keyword>
<dbReference type="PANTHER" id="PTHR38098">
    <property type="entry name" value="LPS-ASSEMBLY LIPOPROTEIN LPTE"/>
    <property type="match status" value="1"/>
</dbReference>
<comment type="subunit">
    <text evidence="6">Component of the lipopolysaccharide transport and assembly complex. Interacts with LptD.</text>
</comment>
<keyword evidence="2 6" id="KW-0472">Membrane</keyword>
<keyword evidence="4 6" id="KW-0998">Cell outer membrane</keyword>
<organism evidence="7 8">
    <name type="scientific">Microbulbifer spongiae</name>
    <dbReference type="NCBI Taxonomy" id="2944933"/>
    <lineage>
        <taxon>Bacteria</taxon>
        <taxon>Pseudomonadati</taxon>
        <taxon>Pseudomonadota</taxon>
        <taxon>Gammaproteobacteria</taxon>
        <taxon>Cellvibrionales</taxon>
        <taxon>Microbulbiferaceae</taxon>
        <taxon>Microbulbifer</taxon>
    </lineage>
</organism>
<reference evidence="7 8" key="1">
    <citation type="submission" date="2022-05" db="EMBL/GenBank/DDBJ databases">
        <title>Microbulbifer sp. nov., isolated from sponge.</title>
        <authorList>
            <person name="Gao L."/>
        </authorList>
    </citation>
    <scope>NUCLEOTIDE SEQUENCE [LARGE SCALE GENOMIC DNA]</scope>
    <source>
        <strain evidence="7 8">MI-G</strain>
    </source>
</reference>
<accession>A0ABY9EDG2</accession>
<dbReference type="Gene3D" id="3.30.160.150">
    <property type="entry name" value="Lipoprotein like domain"/>
    <property type="match status" value="1"/>
</dbReference>
<evidence type="ECO:0000313" key="8">
    <source>
        <dbReference type="Proteomes" id="UP001321520"/>
    </source>
</evidence>
<dbReference type="Pfam" id="PF04390">
    <property type="entry name" value="LptE"/>
    <property type="match status" value="1"/>
</dbReference>
<proteinExistence type="inferred from homology"/>